<protein>
    <submittedName>
        <fullName evidence="3">SynN domain-containing protein</fullName>
    </submittedName>
</protein>
<organism evidence="2 3">
    <name type="scientific">Steinernema glaseri</name>
    <dbReference type="NCBI Taxonomy" id="37863"/>
    <lineage>
        <taxon>Eukaryota</taxon>
        <taxon>Metazoa</taxon>
        <taxon>Ecdysozoa</taxon>
        <taxon>Nematoda</taxon>
        <taxon>Chromadorea</taxon>
        <taxon>Rhabditida</taxon>
        <taxon>Tylenchina</taxon>
        <taxon>Panagrolaimomorpha</taxon>
        <taxon>Strongyloidoidea</taxon>
        <taxon>Steinernematidae</taxon>
        <taxon>Steinernema</taxon>
    </lineage>
</organism>
<evidence type="ECO:0000256" key="1">
    <source>
        <dbReference type="SAM" id="Coils"/>
    </source>
</evidence>
<reference evidence="3" key="1">
    <citation type="submission" date="2016-11" db="UniProtKB">
        <authorList>
            <consortium name="WormBaseParasite"/>
        </authorList>
    </citation>
    <scope>IDENTIFICATION</scope>
</reference>
<name>A0A1I8A3V6_9BILA</name>
<dbReference type="WBParaSite" id="L893_g32746.t1">
    <property type="protein sequence ID" value="L893_g32746.t1"/>
    <property type="gene ID" value="L893_g32746"/>
</dbReference>
<feature type="coiled-coil region" evidence="1">
    <location>
        <begin position="42"/>
        <end position="99"/>
    </location>
</feature>
<accession>A0A1I8A3V6</accession>
<evidence type="ECO:0000313" key="3">
    <source>
        <dbReference type="WBParaSite" id="L893_g32746.t1"/>
    </source>
</evidence>
<dbReference type="AlphaFoldDB" id="A0A1I8A3V6"/>
<proteinExistence type="predicted"/>
<sequence length="103" mass="11896">MKTASFGAVQSDQRRSDERFKQQNEVFLKLVQDMRLKHDGEIKKLTEAHAKEMEKVKKAKIAAASAPNNEEIAKLKKVIEEQRERIRILEETVSKAKDLFKDA</sequence>
<keyword evidence="2" id="KW-1185">Reference proteome</keyword>
<evidence type="ECO:0000313" key="2">
    <source>
        <dbReference type="Proteomes" id="UP000095287"/>
    </source>
</evidence>
<keyword evidence="1" id="KW-0175">Coiled coil</keyword>
<dbReference type="Proteomes" id="UP000095287">
    <property type="component" value="Unplaced"/>
</dbReference>